<organism evidence="3 4">
    <name type="scientific">Prymnesium parvum</name>
    <name type="common">Toxic golden alga</name>
    <dbReference type="NCBI Taxonomy" id="97485"/>
    <lineage>
        <taxon>Eukaryota</taxon>
        <taxon>Haptista</taxon>
        <taxon>Haptophyta</taxon>
        <taxon>Prymnesiophyceae</taxon>
        <taxon>Prymnesiales</taxon>
        <taxon>Prymnesiaceae</taxon>
        <taxon>Prymnesium</taxon>
    </lineage>
</organism>
<gene>
    <name evidence="3" type="ORF">AB1Y20_013261</name>
</gene>
<evidence type="ECO:0000256" key="1">
    <source>
        <dbReference type="ARBA" id="ARBA00023157"/>
    </source>
</evidence>
<dbReference type="InterPro" id="IPR036249">
    <property type="entry name" value="Thioredoxin-like_sf"/>
</dbReference>
<evidence type="ECO:0000313" key="3">
    <source>
        <dbReference type="EMBL" id="KAL1500609.1"/>
    </source>
</evidence>
<dbReference type="PRINTS" id="PR00421">
    <property type="entry name" value="THIOREDOXIN"/>
</dbReference>
<keyword evidence="4" id="KW-1185">Reference proteome</keyword>
<feature type="domain" description="Thioredoxin" evidence="2">
    <location>
        <begin position="31"/>
        <end position="155"/>
    </location>
</feature>
<dbReference type="AlphaFoldDB" id="A0AB34IM81"/>
<accession>A0AB34IM81</accession>
<evidence type="ECO:0000313" key="4">
    <source>
        <dbReference type="Proteomes" id="UP001515480"/>
    </source>
</evidence>
<comment type="caution">
    <text evidence="3">The sequence shown here is derived from an EMBL/GenBank/DDBJ whole genome shotgun (WGS) entry which is preliminary data.</text>
</comment>
<dbReference type="Pfam" id="PF00085">
    <property type="entry name" value="Thioredoxin"/>
    <property type="match status" value="1"/>
</dbReference>
<keyword evidence="1" id="KW-1015">Disulfide bond</keyword>
<dbReference type="PANTHER" id="PTHR46115">
    <property type="entry name" value="THIOREDOXIN-LIKE PROTEIN 1"/>
    <property type="match status" value="1"/>
</dbReference>
<dbReference type="EMBL" id="JBGBPQ010000023">
    <property type="protein sequence ID" value="KAL1500609.1"/>
    <property type="molecule type" value="Genomic_DNA"/>
</dbReference>
<name>A0AB34IM81_PRYPA</name>
<evidence type="ECO:0000259" key="2">
    <source>
        <dbReference type="PROSITE" id="PS51352"/>
    </source>
</evidence>
<reference evidence="3 4" key="1">
    <citation type="journal article" date="2024" name="Science">
        <title>Giant polyketide synthase enzymes in the biosynthesis of giant marine polyether toxins.</title>
        <authorList>
            <person name="Fallon T.R."/>
            <person name="Shende V.V."/>
            <person name="Wierzbicki I.H."/>
            <person name="Pendleton A.L."/>
            <person name="Watervoot N.F."/>
            <person name="Auber R.P."/>
            <person name="Gonzalez D.J."/>
            <person name="Wisecaver J.H."/>
            <person name="Moore B.S."/>
        </authorList>
    </citation>
    <scope>NUCLEOTIDE SEQUENCE [LARGE SCALE GENOMIC DNA]</scope>
    <source>
        <strain evidence="3 4">12B1</strain>
    </source>
</reference>
<dbReference type="Gene3D" id="3.40.30.10">
    <property type="entry name" value="Glutaredoxin"/>
    <property type="match status" value="1"/>
</dbReference>
<sequence length="155" mass="17035">MARADPFEVLQQLKTTFALFDRFHSVGDELANLGQLLPSQPVAGSWSGDSRGLADEAAWREAHLAAGERLVVVDFCARWCAPCQAIAPLLGELEKETPEVVFVKVDVDENEEVAMLCSISTLPTLCFMRGGNLLESLIGEDVRPDSLREHIARLK</sequence>
<dbReference type="InterPro" id="IPR013766">
    <property type="entry name" value="Thioredoxin_domain"/>
</dbReference>
<protein>
    <recommendedName>
        <fullName evidence="2">Thioredoxin domain-containing protein</fullName>
    </recommendedName>
</protein>
<dbReference type="PROSITE" id="PS51352">
    <property type="entry name" value="THIOREDOXIN_2"/>
    <property type="match status" value="1"/>
</dbReference>
<dbReference type="Proteomes" id="UP001515480">
    <property type="component" value="Unassembled WGS sequence"/>
</dbReference>
<dbReference type="SUPFAM" id="SSF52833">
    <property type="entry name" value="Thioredoxin-like"/>
    <property type="match status" value="1"/>
</dbReference>
<proteinExistence type="predicted"/>
<dbReference type="CDD" id="cd02947">
    <property type="entry name" value="TRX_family"/>
    <property type="match status" value="1"/>
</dbReference>